<dbReference type="OrthoDB" id="6877645at2"/>
<dbReference type="InterPro" id="IPR001387">
    <property type="entry name" value="Cro/C1-type_HTH"/>
</dbReference>
<feature type="domain" description="HTH cro/C1-type" evidence="1">
    <location>
        <begin position="4"/>
        <end position="63"/>
    </location>
</feature>
<dbReference type="GO" id="GO:0003677">
    <property type="term" value="F:DNA binding"/>
    <property type="evidence" value="ECO:0007669"/>
    <property type="project" value="InterPro"/>
</dbReference>
<dbReference type="Pfam" id="PF01381">
    <property type="entry name" value="HTH_3"/>
    <property type="match status" value="1"/>
</dbReference>
<dbReference type="EMBL" id="FR904233">
    <property type="protein sequence ID" value="CDG47864.1"/>
    <property type="molecule type" value="Genomic_DNA"/>
</dbReference>
<dbReference type="SMART" id="SM00530">
    <property type="entry name" value="HTH_XRE"/>
    <property type="match status" value="1"/>
</dbReference>
<dbReference type="SUPFAM" id="SSF47413">
    <property type="entry name" value="lambda repressor-like DNA-binding domains"/>
    <property type="match status" value="1"/>
</dbReference>
<protein>
    <submittedName>
        <fullName evidence="2">Helix-turn-helix domain-containing protein</fullName>
    </submittedName>
</protein>
<dbReference type="AlphaFoldDB" id="A0A068RBG3"/>
<dbReference type="RefSeq" id="WP_061770294.1">
    <property type="nucleotide sequence ID" value="NZ_FR904233.1"/>
</dbReference>
<reference evidence="2" key="1">
    <citation type="submission" date="2013-06" db="EMBL/GenBank/DDBJ databases">
        <authorList>
            <person name="Mazano-Marin A."/>
        </authorList>
    </citation>
    <scope>NUCLEOTIDE SEQUENCE</scope>
    <source>
        <strain evidence="2">SCt-VLC</strain>
    </source>
</reference>
<dbReference type="PROSITE" id="PS50943">
    <property type="entry name" value="HTH_CROC1"/>
    <property type="match status" value="1"/>
</dbReference>
<evidence type="ECO:0000313" key="2">
    <source>
        <dbReference type="EMBL" id="CDG47864.1"/>
    </source>
</evidence>
<evidence type="ECO:0000259" key="1">
    <source>
        <dbReference type="PROSITE" id="PS50943"/>
    </source>
</evidence>
<accession>A0A068RBG3</accession>
<proteinExistence type="predicted"/>
<organism evidence="2">
    <name type="scientific">Serratia symbiotica SCt-VLC</name>
    <dbReference type="NCBI Taxonomy" id="1347341"/>
    <lineage>
        <taxon>Bacteria</taxon>
        <taxon>Pseudomonadati</taxon>
        <taxon>Pseudomonadota</taxon>
        <taxon>Gammaproteobacteria</taxon>
        <taxon>Enterobacterales</taxon>
        <taxon>Yersiniaceae</taxon>
        <taxon>Serratia</taxon>
        <taxon>Serratia symbiotica</taxon>
    </lineage>
</organism>
<dbReference type="Gene3D" id="1.10.260.40">
    <property type="entry name" value="lambda repressor-like DNA-binding domains"/>
    <property type="match status" value="1"/>
</dbReference>
<dbReference type="InterPro" id="IPR010982">
    <property type="entry name" value="Lambda_DNA-bd_dom_sf"/>
</dbReference>
<name>A0A068RBG3_9GAMM</name>
<gene>
    <name evidence="2" type="ORF">SCTVLC_1145</name>
</gene>
<sequence>MNKISHARKKAGITQFQLAAALGWNQSRIGNYEAGVRTPDLYSCRRIVEVLNSLGVECSLDSVFPSKNQLKQAEHIKA</sequence>
<reference evidence="2" key="2">
    <citation type="journal article" date="2014" name="Genome Biol. Evol.">
        <title>Settling down: the genome of Serratia symbiotica from the aphid Cinara tujafilina zooms in on the process of accommodation to a cooperative intracellular life.</title>
        <authorList>
            <person name="Manzano-Marin A."/>
            <person name="Latorre A."/>
        </authorList>
    </citation>
    <scope>NUCLEOTIDE SEQUENCE</scope>
    <source>
        <strain evidence="2">SCt-VLC</strain>
    </source>
</reference>
<dbReference type="CDD" id="cd00093">
    <property type="entry name" value="HTH_XRE"/>
    <property type="match status" value="1"/>
</dbReference>